<feature type="non-terminal residue" evidence="1">
    <location>
        <position position="1"/>
    </location>
</feature>
<comment type="caution">
    <text evidence="1">The sequence shown here is derived from an EMBL/GenBank/DDBJ whole genome shotgun (WGS) entry which is preliminary data.</text>
</comment>
<accession>X0RMW7</accession>
<dbReference type="AlphaFoldDB" id="X0RMW7"/>
<proteinExistence type="predicted"/>
<gene>
    <name evidence="1" type="ORF">S01H1_15051</name>
</gene>
<evidence type="ECO:0000313" key="1">
    <source>
        <dbReference type="EMBL" id="GAF70174.1"/>
    </source>
</evidence>
<dbReference type="EMBL" id="BARS01007850">
    <property type="protein sequence ID" value="GAF70174.1"/>
    <property type="molecule type" value="Genomic_DNA"/>
</dbReference>
<sequence>DARHTIQQTVLGMNMEVCEHNNFYPGTGLIIAQG</sequence>
<protein>
    <submittedName>
        <fullName evidence="1">Uncharacterized protein</fullName>
    </submittedName>
</protein>
<name>X0RMW7_9ZZZZ</name>
<organism evidence="1">
    <name type="scientific">marine sediment metagenome</name>
    <dbReference type="NCBI Taxonomy" id="412755"/>
    <lineage>
        <taxon>unclassified sequences</taxon>
        <taxon>metagenomes</taxon>
        <taxon>ecological metagenomes</taxon>
    </lineage>
</organism>
<reference evidence="1" key="1">
    <citation type="journal article" date="2014" name="Front. Microbiol.">
        <title>High frequency of phylogenetically diverse reductive dehalogenase-homologous genes in deep subseafloor sedimentary metagenomes.</title>
        <authorList>
            <person name="Kawai M."/>
            <person name="Futagami T."/>
            <person name="Toyoda A."/>
            <person name="Takaki Y."/>
            <person name="Nishi S."/>
            <person name="Hori S."/>
            <person name="Arai W."/>
            <person name="Tsubouchi T."/>
            <person name="Morono Y."/>
            <person name="Uchiyama I."/>
            <person name="Ito T."/>
            <person name="Fujiyama A."/>
            <person name="Inagaki F."/>
            <person name="Takami H."/>
        </authorList>
    </citation>
    <scope>NUCLEOTIDE SEQUENCE</scope>
    <source>
        <strain evidence="1">Expedition CK06-06</strain>
    </source>
</reference>